<accession>A0ABX3KFZ1</accession>
<feature type="domain" description="HTH merR-type" evidence="4">
    <location>
        <begin position="8"/>
        <end position="77"/>
    </location>
</feature>
<keyword evidence="1" id="KW-0805">Transcription regulation</keyword>
<dbReference type="SUPFAM" id="SSF46955">
    <property type="entry name" value="Putative DNA-binding domain"/>
    <property type="match status" value="1"/>
</dbReference>
<dbReference type="PROSITE" id="PS00552">
    <property type="entry name" value="HTH_MERR_1"/>
    <property type="match status" value="1"/>
</dbReference>
<dbReference type="InterPro" id="IPR000551">
    <property type="entry name" value="MerR-type_HTH_dom"/>
</dbReference>
<evidence type="ECO:0000313" key="6">
    <source>
        <dbReference type="Proteomes" id="UP000188627"/>
    </source>
</evidence>
<dbReference type="PROSITE" id="PS50937">
    <property type="entry name" value="HTH_MERR_2"/>
    <property type="match status" value="1"/>
</dbReference>
<gene>
    <name evidence="5" type="ORF">BZG74_10040</name>
</gene>
<protein>
    <recommendedName>
        <fullName evidence="4">HTH merR-type domain-containing protein</fullName>
    </recommendedName>
</protein>
<reference evidence="6" key="1">
    <citation type="submission" date="2017-01" db="EMBL/GenBank/DDBJ databases">
        <title>Draft genome of the species Salinivibrio sharmensis.</title>
        <authorList>
            <person name="Lopez-Hermoso C."/>
            <person name="De La Haba R."/>
            <person name="Sanchez-Porro C."/>
            <person name="Ventosa A."/>
        </authorList>
    </citation>
    <scope>NUCLEOTIDE SEQUENCE [LARGE SCALE GENOMIC DNA]</scope>
    <source>
        <strain evidence="6">CBH463</strain>
    </source>
</reference>
<dbReference type="PANTHER" id="PTHR30204">
    <property type="entry name" value="REDOX-CYCLING DRUG-SENSING TRANSCRIPTIONAL ACTIVATOR SOXR"/>
    <property type="match status" value="1"/>
</dbReference>
<dbReference type="CDD" id="cd01104">
    <property type="entry name" value="HTH_MlrA-CarA"/>
    <property type="match status" value="1"/>
</dbReference>
<dbReference type="InterPro" id="IPR009061">
    <property type="entry name" value="DNA-bd_dom_put_sf"/>
</dbReference>
<name>A0ABX3KFZ1_9GAMM</name>
<dbReference type="PANTHER" id="PTHR30204:SF67">
    <property type="entry name" value="HTH-TYPE TRANSCRIPTIONAL REGULATOR MLRA-RELATED"/>
    <property type="match status" value="1"/>
</dbReference>
<dbReference type="SMART" id="SM00422">
    <property type="entry name" value="HTH_MERR"/>
    <property type="match status" value="1"/>
</dbReference>
<evidence type="ECO:0000259" key="4">
    <source>
        <dbReference type="PROSITE" id="PS50937"/>
    </source>
</evidence>
<sequence length="276" mass="31491">MAYKTPHTLTISQVAEQTGVNPVTLRAWQRRYGLLSPERTAKGHRLYRQEDVETIAHILQWLDKGVPISKVKPLLAHSPTAADTEDDSVARELIDCIHTFSVKRLGKVLDMILKEYPFYWLVEHAFTPVDQWLGDEEEAVRLLQRDLWHSAVIERCRTALAANAKRHAQSRCWLVSLTVTNEYQRVLMAMALNDKGYSVTILSSPHQQLNLVVEVMREQGVTTLALMANRRLDRAQINQVRLCLAQNDIDVVSQAFICSVHGDELEELKENKTLCI</sequence>
<proteinExistence type="predicted"/>
<keyword evidence="6" id="KW-1185">Reference proteome</keyword>
<dbReference type="Pfam" id="PF13411">
    <property type="entry name" value="MerR_1"/>
    <property type="match status" value="1"/>
</dbReference>
<evidence type="ECO:0000256" key="2">
    <source>
        <dbReference type="ARBA" id="ARBA00023125"/>
    </source>
</evidence>
<evidence type="ECO:0000313" key="5">
    <source>
        <dbReference type="EMBL" id="OOE88014.1"/>
    </source>
</evidence>
<keyword evidence="2" id="KW-0238">DNA-binding</keyword>
<dbReference type="Gene3D" id="1.10.1660.10">
    <property type="match status" value="1"/>
</dbReference>
<comment type="caution">
    <text evidence="5">The sequence shown here is derived from an EMBL/GenBank/DDBJ whole genome shotgun (WGS) entry which is preliminary data.</text>
</comment>
<evidence type="ECO:0000256" key="1">
    <source>
        <dbReference type="ARBA" id="ARBA00023015"/>
    </source>
</evidence>
<organism evidence="5 6">
    <name type="scientific">Salinivibrio sharmensis</name>
    <dbReference type="NCBI Taxonomy" id="390883"/>
    <lineage>
        <taxon>Bacteria</taxon>
        <taxon>Pseudomonadati</taxon>
        <taxon>Pseudomonadota</taxon>
        <taxon>Gammaproteobacteria</taxon>
        <taxon>Vibrionales</taxon>
        <taxon>Vibrionaceae</taxon>
        <taxon>Salinivibrio</taxon>
    </lineage>
</organism>
<evidence type="ECO:0000256" key="3">
    <source>
        <dbReference type="ARBA" id="ARBA00023163"/>
    </source>
</evidence>
<keyword evidence="3" id="KW-0804">Transcription</keyword>
<dbReference type="Proteomes" id="UP000188627">
    <property type="component" value="Unassembled WGS sequence"/>
</dbReference>
<dbReference type="EMBL" id="MUFC01000009">
    <property type="protein sequence ID" value="OOE88014.1"/>
    <property type="molecule type" value="Genomic_DNA"/>
</dbReference>
<dbReference type="RefSeq" id="WP_077772465.1">
    <property type="nucleotide sequence ID" value="NZ_MUFC01000009.1"/>
</dbReference>
<dbReference type="InterPro" id="IPR047057">
    <property type="entry name" value="MerR_fam"/>
</dbReference>